<dbReference type="Proteomes" id="UP001195196">
    <property type="component" value="Unassembled WGS sequence"/>
</dbReference>
<gene>
    <name evidence="1" type="ORF">JTZ10_17900</name>
</gene>
<dbReference type="AlphaFoldDB" id="A0AAW4G8V4"/>
<evidence type="ECO:0008006" key="3">
    <source>
        <dbReference type="Google" id="ProtNLM"/>
    </source>
</evidence>
<protein>
    <recommendedName>
        <fullName evidence="3">DUF4286 family protein</fullName>
    </recommendedName>
</protein>
<dbReference type="RefSeq" id="WP_204718579.1">
    <property type="nucleotide sequence ID" value="NZ_JAFFGU010000010.1"/>
</dbReference>
<evidence type="ECO:0000313" key="2">
    <source>
        <dbReference type="Proteomes" id="UP001195196"/>
    </source>
</evidence>
<evidence type="ECO:0000313" key="1">
    <source>
        <dbReference type="EMBL" id="MBM7279624.1"/>
    </source>
</evidence>
<proteinExistence type="predicted"/>
<dbReference type="SUPFAM" id="SSF54909">
    <property type="entry name" value="Dimeric alpha+beta barrel"/>
    <property type="match status" value="1"/>
</dbReference>
<comment type="caution">
    <text evidence="1">The sequence shown here is derived from an EMBL/GenBank/DDBJ whole genome shotgun (WGS) entry which is preliminary data.</text>
</comment>
<sequence length="106" mass="12028">MARGLYIAFTHPRDDSVEDEFNEWYTTHHLPEILAMEGVTSAVRYKSADPEASHRYMAAYTLDGDLPEIVARIHADAGNRTPTTASRTDPGSEFRLFEFVEEQHAE</sequence>
<dbReference type="EMBL" id="JAFFGU010000010">
    <property type="protein sequence ID" value="MBM7279624.1"/>
    <property type="molecule type" value="Genomic_DNA"/>
</dbReference>
<dbReference type="InterPro" id="IPR011008">
    <property type="entry name" value="Dimeric_a/b-barrel"/>
</dbReference>
<name>A0AAW4G8V4_GORRU</name>
<reference evidence="1" key="1">
    <citation type="submission" date="2021-02" db="EMBL/GenBank/DDBJ databases">
        <title>Taxonomy, biology and ecology of Rhodococcus bacteria occurring in California pistachio and other woody hosts as revealed by genome sequence analyses.</title>
        <authorList>
            <person name="Riely B."/>
            <person name="Gai Y."/>
        </authorList>
    </citation>
    <scope>NUCLEOTIDE SEQUENCE</scope>
    <source>
        <strain evidence="1">BP-295</strain>
    </source>
</reference>
<accession>A0AAW4G8V4</accession>
<organism evidence="1 2">
    <name type="scientific">Gordonia rubripertincta</name>
    <name type="common">Rhodococcus corallinus</name>
    <dbReference type="NCBI Taxonomy" id="36822"/>
    <lineage>
        <taxon>Bacteria</taxon>
        <taxon>Bacillati</taxon>
        <taxon>Actinomycetota</taxon>
        <taxon>Actinomycetes</taxon>
        <taxon>Mycobacteriales</taxon>
        <taxon>Gordoniaceae</taxon>
        <taxon>Gordonia</taxon>
    </lineage>
</organism>